<dbReference type="PANTHER" id="PTHR21310">
    <property type="entry name" value="AMINOGLYCOSIDE PHOSPHOTRANSFERASE-RELATED-RELATED"/>
    <property type="match status" value="1"/>
</dbReference>
<dbReference type="InterPro" id="IPR002575">
    <property type="entry name" value="Aminoglycoside_PTrfase"/>
</dbReference>
<keyword evidence="3" id="KW-1185">Reference proteome</keyword>
<dbReference type="InterPro" id="IPR051678">
    <property type="entry name" value="AGP_Transferase"/>
</dbReference>
<dbReference type="Gene3D" id="3.90.1200.10">
    <property type="match status" value="1"/>
</dbReference>
<name>A0A917XXC3_9BACI</name>
<sequence length="336" mass="38466">MTSKIIFASKKLGTIHHNQLQAMLDRFNLGTLISSRKTELGAMGQTMFVSSTKGDFILKGNPLYHGQLEEEKFFIENIVKRTDTPVPIPYLIDNSSDIFGWSYALMPHLPGEHIDSKLLKNTLTKENKLQIAESIASTLAIFHKWKVADFGELHTETMKITPFKPTYTDWIFQRIMFWLEDAKKYSTITDEDIEWSRSLLAEAEEAFHSLDSPTFIMGDFKPGNFLVNSGESGWRISGVFDFTNSYFADPVSDLIKMVTYYLNHNETGIAKHMLNKYFEGWSGRNFIKSRLKVHMLHQRVLDWGNGKATKTATWDNSLSFSEWAATYTELIASLVD</sequence>
<dbReference type="Pfam" id="PF01636">
    <property type="entry name" value="APH"/>
    <property type="match status" value="1"/>
</dbReference>
<protein>
    <recommendedName>
        <fullName evidence="1">Aminoglycoside phosphotransferase domain-containing protein</fullName>
    </recommendedName>
</protein>
<feature type="domain" description="Aminoglycoside phosphotransferase" evidence="1">
    <location>
        <begin position="42"/>
        <end position="282"/>
    </location>
</feature>
<dbReference type="InterPro" id="IPR011009">
    <property type="entry name" value="Kinase-like_dom_sf"/>
</dbReference>
<accession>A0A917XXC3</accession>
<evidence type="ECO:0000259" key="1">
    <source>
        <dbReference type="Pfam" id="PF01636"/>
    </source>
</evidence>
<proteinExistence type="predicted"/>
<dbReference type="RefSeq" id="WP_188856980.1">
    <property type="nucleotide sequence ID" value="NZ_BMOS01000011.1"/>
</dbReference>
<evidence type="ECO:0000313" key="2">
    <source>
        <dbReference type="EMBL" id="GGN57872.1"/>
    </source>
</evidence>
<dbReference type="EMBL" id="BMOS01000011">
    <property type="protein sequence ID" value="GGN57872.1"/>
    <property type="molecule type" value="Genomic_DNA"/>
</dbReference>
<gene>
    <name evidence="2" type="ORF">GCM10007971_19300</name>
</gene>
<reference evidence="2" key="1">
    <citation type="journal article" date="2014" name="Int. J. Syst. Evol. Microbiol.">
        <title>Complete genome sequence of Corynebacterium casei LMG S-19264T (=DSM 44701T), isolated from a smear-ripened cheese.</title>
        <authorList>
            <consortium name="US DOE Joint Genome Institute (JGI-PGF)"/>
            <person name="Walter F."/>
            <person name="Albersmeier A."/>
            <person name="Kalinowski J."/>
            <person name="Ruckert C."/>
        </authorList>
    </citation>
    <scope>NUCLEOTIDE SEQUENCE</scope>
    <source>
        <strain evidence="2">JCM 17251</strain>
    </source>
</reference>
<dbReference type="AlphaFoldDB" id="A0A917XXC3"/>
<evidence type="ECO:0000313" key="3">
    <source>
        <dbReference type="Proteomes" id="UP000624041"/>
    </source>
</evidence>
<organism evidence="2 3">
    <name type="scientific">Oceanobacillus indicireducens</name>
    <dbReference type="NCBI Taxonomy" id="1004261"/>
    <lineage>
        <taxon>Bacteria</taxon>
        <taxon>Bacillati</taxon>
        <taxon>Bacillota</taxon>
        <taxon>Bacilli</taxon>
        <taxon>Bacillales</taxon>
        <taxon>Bacillaceae</taxon>
        <taxon>Oceanobacillus</taxon>
    </lineage>
</organism>
<dbReference type="Proteomes" id="UP000624041">
    <property type="component" value="Unassembled WGS sequence"/>
</dbReference>
<comment type="caution">
    <text evidence="2">The sequence shown here is derived from an EMBL/GenBank/DDBJ whole genome shotgun (WGS) entry which is preliminary data.</text>
</comment>
<dbReference type="SUPFAM" id="SSF56112">
    <property type="entry name" value="Protein kinase-like (PK-like)"/>
    <property type="match status" value="1"/>
</dbReference>
<dbReference type="Gene3D" id="3.30.200.20">
    <property type="entry name" value="Phosphorylase Kinase, domain 1"/>
    <property type="match status" value="1"/>
</dbReference>
<reference evidence="2" key="2">
    <citation type="submission" date="2020-09" db="EMBL/GenBank/DDBJ databases">
        <authorList>
            <person name="Sun Q."/>
            <person name="Ohkuma M."/>
        </authorList>
    </citation>
    <scope>NUCLEOTIDE SEQUENCE</scope>
    <source>
        <strain evidence="2">JCM 17251</strain>
    </source>
</reference>